<evidence type="ECO:0008006" key="6">
    <source>
        <dbReference type="Google" id="ProtNLM"/>
    </source>
</evidence>
<keyword evidence="3" id="KW-0812">Transmembrane</keyword>
<dbReference type="Pfam" id="PF13812">
    <property type="entry name" value="PPR_3"/>
    <property type="match status" value="1"/>
</dbReference>
<dbReference type="Gene3D" id="1.25.40.10">
    <property type="entry name" value="Tetratricopeptide repeat domain"/>
    <property type="match status" value="2"/>
</dbReference>
<dbReference type="PANTHER" id="PTHR47942:SF48">
    <property type="entry name" value="OS05G0355200 PROTEIN"/>
    <property type="match status" value="1"/>
</dbReference>
<protein>
    <recommendedName>
        <fullName evidence="6">Pentatricopeptide repeat-containing protein</fullName>
    </recommendedName>
</protein>
<evidence type="ECO:0000313" key="5">
    <source>
        <dbReference type="Proteomes" id="UP001159364"/>
    </source>
</evidence>
<reference evidence="4 5" key="1">
    <citation type="submission" date="2021-09" db="EMBL/GenBank/DDBJ databases">
        <title>Genomic insights and catalytic innovation underlie evolution of tropane alkaloids biosynthesis.</title>
        <authorList>
            <person name="Wang Y.-J."/>
            <person name="Tian T."/>
            <person name="Huang J.-P."/>
            <person name="Huang S.-X."/>
        </authorList>
    </citation>
    <scope>NUCLEOTIDE SEQUENCE [LARGE SCALE GENOMIC DNA]</scope>
    <source>
        <strain evidence="4">KIB-2018</strain>
        <tissue evidence="4">Leaf</tissue>
    </source>
</reference>
<dbReference type="InterPro" id="IPR002885">
    <property type="entry name" value="PPR_rpt"/>
</dbReference>
<dbReference type="InterPro" id="IPR051222">
    <property type="entry name" value="PPR/CCM1_RNA-binding"/>
</dbReference>
<proteinExistence type="predicted"/>
<dbReference type="Proteomes" id="UP001159364">
    <property type="component" value="Linkage Group LG08"/>
</dbReference>
<dbReference type="Pfam" id="PF13041">
    <property type="entry name" value="PPR_2"/>
    <property type="match status" value="1"/>
</dbReference>
<evidence type="ECO:0000313" key="4">
    <source>
        <dbReference type="EMBL" id="KAJ8900416.1"/>
    </source>
</evidence>
<keyword evidence="3" id="KW-0472">Membrane</keyword>
<dbReference type="EMBL" id="JAIWQS010000008">
    <property type="protein sequence ID" value="KAJ8900416.1"/>
    <property type="molecule type" value="Genomic_DNA"/>
</dbReference>
<accession>A0AAV8UIC8</accession>
<evidence type="ECO:0000256" key="2">
    <source>
        <dbReference type="PROSITE-ProRule" id="PRU00708"/>
    </source>
</evidence>
<dbReference type="InterPro" id="IPR011990">
    <property type="entry name" value="TPR-like_helical_dom_sf"/>
</dbReference>
<keyword evidence="1" id="KW-0677">Repeat</keyword>
<dbReference type="AlphaFoldDB" id="A0AAV8UIC8"/>
<evidence type="ECO:0000256" key="3">
    <source>
        <dbReference type="SAM" id="Phobius"/>
    </source>
</evidence>
<dbReference type="PROSITE" id="PS51375">
    <property type="entry name" value="PPR"/>
    <property type="match status" value="1"/>
</dbReference>
<name>A0AAV8UIC8_9ROSI</name>
<gene>
    <name evidence="4" type="ORF">K2173_025193</name>
</gene>
<feature type="transmembrane region" description="Helical" evidence="3">
    <location>
        <begin position="29"/>
        <end position="54"/>
    </location>
</feature>
<sequence length="483" mass="55201">MANSTPPRSFSISIRDKEKDENGVAESKCAFLIVALCPCLVCVILLLIVLSIILTVNLGHFGDYSNGGTRNNDEIDECQCENKGVVVNSSVNPEEVERLCKVIDELFAFDSTMEAAVDGCSINLTPDLVVNVRERFRHARKPALWFFNWTVERPGFWHNSRIYNSMMGIIGKAKQSETIVSMEEMDVNRVSTIETFEIAMRAFAEAKKRKKAVGMFKLMKYKYKVVLQTFDSLLDCLGEATLGKEAKAMFGKFRDRFVPNPRTCTVLLDGWCRVKNLMEAGRDRNHVIDKAFKSDVVAHNFMLQGLLKCRKRSDAIKLFEVMKAKALSPNFWGCTILMPYLRNQRMMEYAIDCFDEMVDFGCVLDAPVYTCLITGFENQKSVAMIQELLKKMKEIVCPLDLLRERRITHREYTGGWFGVSRKFAMRLVGRGIYTSEEQEEMMDKGKKAAQLDDSYEKKGTTQLPTPCKLHVDLMWNGEVIYEY</sequence>
<organism evidence="4 5">
    <name type="scientific">Erythroxylum novogranatense</name>
    <dbReference type="NCBI Taxonomy" id="1862640"/>
    <lineage>
        <taxon>Eukaryota</taxon>
        <taxon>Viridiplantae</taxon>
        <taxon>Streptophyta</taxon>
        <taxon>Embryophyta</taxon>
        <taxon>Tracheophyta</taxon>
        <taxon>Spermatophyta</taxon>
        <taxon>Magnoliopsida</taxon>
        <taxon>eudicotyledons</taxon>
        <taxon>Gunneridae</taxon>
        <taxon>Pentapetalae</taxon>
        <taxon>rosids</taxon>
        <taxon>fabids</taxon>
        <taxon>Malpighiales</taxon>
        <taxon>Erythroxylaceae</taxon>
        <taxon>Erythroxylum</taxon>
    </lineage>
</organism>
<dbReference type="NCBIfam" id="TIGR00756">
    <property type="entry name" value="PPR"/>
    <property type="match status" value="1"/>
</dbReference>
<dbReference type="PANTHER" id="PTHR47942">
    <property type="entry name" value="TETRATRICOPEPTIDE REPEAT (TPR)-LIKE SUPERFAMILY PROTEIN-RELATED"/>
    <property type="match status" value="1"/>
</dbReference>
<keyword evidence="5" id="KW-1185">Reference proteome</keyword>
<keyword evidence="3" id="KW-1133">Transmembrane helix</keyword>
<evidence type="ECO:0000256" key="1">
    <source>
        <dbReference type="ARBA" id="ARBA00022737"/>
    </source>
</evidence>
<comment type="caution">
    <text evidence="4">The sequence shown here is derived from an EMBL/GenBank/DDBJ whole genome shotgun (WGS) entry which is preliminary data.</text>
</comment>
<feature type="repeat" description="PPR" evidence="2">
    <location>
        <begin position="295"/>
        <end position="329"/>
    </location>
</feature>